<comment type="similarity">
    <text evidence="2">Belongs to the TspO/BZRP family.</text>
</comment>
<keyword evidence="8" id="KW-1185">Reference proteome</keyword>
<gene>
    <name evidence="7" type="ORF">F3K02_03945</name>
</gene>
<keyword evidence="5 6" id="KW-0472">Membrane</keyword>
<feature type="transmembrane region" description="Helical" evidence="6">
    <location>
        <begin position="93"/>
        <end position="114"/>
    </location>
</feature>
<dbReference type="InterPro" id="IPR038330">
    <property type="entry name" value="TspO/MBR-related_sf"/>
</dbReference>
<organism evidence="7 8">
    <name type="scientific">Hydrogenophaga aromaticivorans</name>
    <dbReference type="NCBI Taxonomy" id="2610898"/>
    <lineage>
        <taxon>Bacteria</taxon>
        <taxon>Pseudomonadati</taxon>
        <taxon>Pseudomonadota</taxon>
        <taxon>Betaproteobacteria</taxon>
        <taxon>Burkholderiales</taxon>
        <taxon>Comamonadaceae</taxon>
        <taxon>Hydrogenophaga</taxon>
    </lineage>
</organism>
<feature type="transmembrane region" description="Helical" evidence="6">
    <location>
        <begin position="60"/>
        <end position="86"/>
    </location>
</feature>
<dbReference type="CDD" id="cd15904">
    <property type="entry name" value="TSPO_MBR"/>
    <property type="match status" value="1"/>
</dbReference>
<dbReference type="PANTHER" id="PTHR10057:SF0">
    <property type="entry name" value="TRANSLOCATOR PROTEIN"/>
    <property type="match status" value="1"/>
</dbReference>
<dbReference type="AlphaFoldDB" id="A0A7Y8GT91"/>
<dbReference type="Pfam" id="PF03073">
    <property type="entry name" value="TspO_MBR"/>
    <property type="match status" value="1"/>
</dbReference>
<dbReference type="GO" id="GO:0033013">
    <property type="term" value="P:tetrapyrrole metabolic process"/>
    <property type="evidence" value="ECO:0007669"/>
    <property type="project" value="UniProtKB-ARBA"/>
</dbReference>
<dbReference type="InterPro" id="IPR004307">
    <property type="entry name" value="TspO_MBR"/>
</dbReference>
<evidence type="ECO:0000256" key="1">
    <source>
        <dbReference type="ARBA" id="ARBA00004141"/>
    </source>
</evidence>
<dbReference type="PIRSF" id="PIRSF005859">
    <property type="entry name" value="PBR"/>
    <property type="match status" value="1"/>
</dbReference>
<sequence length="122" mass="13199">MTTLSLPRSRQLIGLAGWLTLCFSTAGVGAVASVNAKAFYSGLAQPSWAPPDWLFGPVWTRLFAMMAVAAWLVLWGLIALTCAAFWSIRPLAGALLLPYLAWVAFASCLNWTLWQTNPALLG</sequence>
<dbReference type="PANTHER" id="PTHR10057">
    <property type="entry name" value="PERIPHERAL-TYPE BENZODIAZEPINE RECEPTOR"/>
    <property type="match status" value="1"/>
</dbReference>
<evidence type="ECO:0000256" key="2">
    <source>
        <dbReference type="ARBA" id="ARBA00007524"/>
    </source>
</evidence>
<keyword evidence="4 6" id="KW-1133">Transmembrane helix</keyword>
<dbReference type="RefSeq" id="WP_177133558.1">
    <property type="nucleotide sequence ID" value="NZ_VYGV01000005.1"/>
</dbReference>
<reference evidence="7 8" key="1">
    <citation type="submission" date="2019-09" db="EMBL/GenBank/DDBJ databases">
        <title>Hydrogenophaga aromatica sp. nov., isolated from a para-xylene-degrading enrichment culture.</title>
        <authorList>
            <person name="Tancsics A."/>
            <person name="Banerjee S."/>
        </authorList>
    </citation>
    <scope>NUCLEOTIDE SEQUENCE [LARGE SCALE GENOMIC DNA]</scope>
    <source>
        <strain evidence="7 8">D2P1</strain>
    </source>
</reference>
<dbReference type="Proteomes" id="UP000545507">
    <property type="component" value="Unassembled WGS sequence"/>
</dbReference>
<evidence type="ECO:0000256" key="6">
    <source>
        <dbReference type="SAM" id="Phobius"/>
    </source>
</evidence>
<comment type="caution">
    <text evidence="7">The sequence shown here is derived from an EMBL/GenBank/DDBJ whole genome shotgun (WGS) entry which is preliminary data.</text>
</comment>
<dbReference type="GO" id="GO:0016020">
    <property type="term" value="C:membrane"/>
    <property type="evidence" value="ECO:0007669"/>
    <property type="project" value="UniProtKB-SubCell"/>
</dbReference>
<proteinExistence type="inferred from homology"/>
<evidence type="ECO:0000256" key="3">
    <source>
        <dbReference type="ARBA" id="ARBA00022692"/>
    </source>
</evidence>
<comment type="subcellular location">
    <subcellularLocation>
        <location evidence="1">Membrane</location>
        <topology evidence="1">Multi-pass membrane protein</topology>
    </subcellularLocation>
</comment>
<name>A0A7Y8GT91_9BURK</name>
<keyword evidence="3 6" id="KW-0812">Transmembrane</keyword>
<evidence type="ECO:0000313" key="8">
    <source>
        <dbReference type="Proteomes" id="UP000545507"/>
    </source>
</evidence>
<accession>A0A7Y8GT91</accession>
<evidence type="ECO:0000313" key="7">
    <source>
        <dbReference type="EMBL" id="NWF44407.1"/>
    </source>
</evidence>
<evidence type="ECO:0000256" key="4">
    <source>
        <dbReference type="ARBA" id="ARBA00022989"/>
    </source>
</evidence>
<protein>
    <submittedName>
        <fullName evidence="7">Tryptophan-rich sensory protein</fullName>
    </submittedName>
</protein>
<evidence type="ECO:0000256" key="5">
    <source>
        <dbReference type="ARBA" id="ARBA00023136"/>
    </source>
</evidence>
<dbReference type="Gene3D" id="1.20.1260.100">
    <property type="entry name" value="TspO/MBR protein"/>
    <property type="match status" value="2"/>
</dbReference>
<dbReference type="EMBL" id="VYGV01000005">
    <property type="protein sequence ID" value="NWF44407.1"/>
    <property type="molecule type" value="Genomic_DNA"/>
</dbReference>